<accession>A0A7J6RZ75</accession>
<evidence type="ECO:0000313" key="2">
    <source>
        <dbReference type="Proteomes" id="UP000574390"/>
    </source>
</evidence>
<sequence>DKTVFFDGMYSLKFGDTYTLELIQEEAQYWYKNIQAIFPGGPFQAGDLVELYFSGSDDLEVKMRGQTLQLMRVSLDGFAGRFVYTETHPPCFKATFDVRYDISVAVQVTCNGVSTGRFIYPLVPIHEKEDHYLFYHVGHAGEMDPFVKAMQRVCADQRLGRGDLNFITFSSETTVTTQIKGHRRTFRKLDESSYVQLMKHNCMPDRE</sequence>
<proteinExistence type="predicted"/>
<feature type="non-terminal residue" evidence="1">
    <location>
        <position position="207"/>
    </location>
</feature>
<dbReference type="EMBL" id="JABANM010018493">
    <property type="protein sequence ID" value="KAF4725999.1"/>
    <property type="molecule type" value="Genomic_DNA"/>
</dbReference>
<dbReference type="Proteomes" id="UP000574390">
    <property type="component" value="Unassembled WGS sequence"/>
</dbReference>
<name>A0A7J6RZ75_PEROL</name>
<organism evidence="1 2">
    <name type="scientific">Perkinsus olseni</name>
    <name type="common">Perkinsus atlanticus</name>
    <dbReference type="NCBI Taxonomy" id="32597"/>
    <lineage>
        <taxon>Eukaryota</taxon>
        <taxon>Sar</taxon>
        <taxon>Alveolata</taxon>
        <taxon>Perkinsozoa</taxon>
        <taxon>Perkinsea</taxon>
        <taxon>Perkinsida</taxon>
        <taxon>Perkinsidae</taxon>
        <taxon>Perkinsus</taxon>
    </lineage>
</organism>
<gene>
    <name evidence="1" type="ORF">FOZ62_000693</name>
</gene>
<dbReference type="AlphaFoldDB" id="A0A7J6RZ75"/>
<evidence type="ECO:0000313" key="1">
    <source>
        <dbReference type="EMBL" id="KAF4725999.1"/>
    </source>
</evidence>
<reference evidence="1 2" key="1">
    <citation type="submission" date="2020-04" db="EMBL/GenBank/DDBJ databases">
        <title>Perkinsus olseni comparative genomics.</title>
        <authorList>
            <person name="Bogema D.R."/>
        </authorList>
    </citation>
    <scope>NUCLEOTIDE SEQUENCE [LARGE SCALE GENOMIC DNA]</scope>
    <source>
        <strain evidence="1">ATCC PRA-205</strain>
    </source>
</reference>
<protein>
    <submittedName>
        <fullName evidence="1">Uncharacterized protein</fullName>
    </submittedName>
</protein>
<comment type="caution">
    <text evidence="1">The sequence shown here is derived from an EMBL/GenBank/DDBJ whole genome shotgun (WGS) entry which is preliminary data.</text>
</comment>